<dbReference type="AlphaFoldDB" id="A0A7J0GK69"/>
<evidence type="ECO:0000313" key="3">
    <source>
        <dbReference type="Proteomes" id="UP000585474"/>
    </source>
</evidence>
<name>A0A7J0GK69_9ERIC</name>
<keyword evidence="3" id="KW-1185">Reference proteome</keyword>
<sequence>MYKSPSVIQHPSGLPPTVAPHPNSGVVTPPNLLNSDSSEVTVALTQTVPAFVSICTELQRRGAPSLLHSDNSVDVLP</sequence>
<comment type="caution">
    <text evidence="2">The sequence shown here is derived from an EMBL/GenBank/DDBJ whole genome shotgun (WGS) entry which is preliminary data.</text>
</comment>
<protein>
    <submittedName>
        <fullName evidence="2">Uncharacterized protein</fullName>
    </submittedName>
</protein>
<feature type="region of interest" description="Disordered" evidence="1">
    <location>
        <begin position="1"/>
        <end position="28"/>
    </location>
</feature>
<dbReference type="Proteomes" id="UP000585474">
    <property type="component" value="Unassembled WGS sequence"/>
</dbReference>
<accession>A0A7J0GK69</accession>
<reference evidence="2 3" key="1">
    <citation type="submission" date="2019-07" db="EMBL/GenBank/DDBJ databases">
        <title>De Novo Assembly of kiwifruit Actinidia rufa.</title>
        <authorList>
            <person name="Sugita-Konishi S."/>
            <person name="Sato K."/>
            <person name="Mori E."/>
            <person name="Abe Y."/>
            <person name="Kisaki G."/>
            <person name="Hamano K."/>
            <person name="Suezawa K."/>
            <person name="Otani M."/>
            <person name="Fukuda T."/>
            <person name="Manabe T."/>
            <person name="Gomi K."/>
            <person name="Tabuchi M."/>
            <person name="Akimitsu K."/>
            <person name="Kataoka I."/>
        </authorList>
    </citation>
    <scope>NUCLEOTIDE SEQUENCE [LARGE SCALE GENOMIC DNA]</scope>
    <source>
        <strain evidence="3">cv. Fuchu</strain>
    </source>
</reference>
<proteinExistence type="predicted"/>
<evidence type="ECO:0000313" key="2">
    <source>
        <dbReference type="EMBL" id="GFZ11138.1"/>
    </source>
</evidence>
<organism evidence="2 3">
    <name type="scientific">Actinidia rufa</name>
    <dbReference type="NCBI Taxonomy" id="165716"/>
    <lineage>
        <taxon>Eukaryota</taxon>
        <taxon>Viridiplantae</taxon>
        <taxon>Streptophyta</taxon>
        <taxon>Embryophyta</taxon>
        <taxon>Tracheophyta</taxon>
        <taxon>Spermatophyta</taxon>
        <taxon>Magnoliopsida</taxon>
        <taxon>eudicotyledons</taxon>
        <taxon>Gunneridae</taxon>
        <taxon>Pentapetalae</taxon>
        <taxon>asterids</taxon>
        <taxon>Ericales</taxon>
        <taxon>Actinidiaceae</taxon>
        <taxon>Actinidia</taxon>
    </lineage>
</organism>
<gene>
    <name evidence="2" type="ORF">Acr_22g0005360</name>
</gene>
<dbReference type="EMBL" id="BJWL01000022">
    <property type="protein sequence ID" value="GFZ11138.1"/>
    <property type="molecule type" value="Genomic_DNA"/>
</dbReference>
<evidence type="ECO:0000256" key="1">
    <source>
        <dbReference type="SAM" id="MobiDB-lite"/>
    </source>
</evidence>